<dbReference type="WBParaSite" id="nRc.2.0.1.t12454-RA">
    <property type="protein sequence ID" value="nRc.2.0.1.t12454-RA"/>
    <property type="gene ID" value="nRc.2.0.1.g12454"/>
</dbReference>
<proteinExistence type="inferred from homology"/>
<dbReference type="GO" id="GO:0005840">
    <property type="term" value="C:ribosome"/>
    <property type="evidence" value="ECO:0007669"/>
    <property type="project" value="InterPro"/>
</dbReference>
<sequence>MHAHLRLSSCAVRSFIDLESPRLLRRDDELFSLSLRLRLRLLHRERLDEKNNNRRDIYYRNDPCRVAIDCDVATIGDLCREPTIFKSNITMPLYELTLIVKPLIKEDLIKVATRCCNVLFDHKAIVTKIDSFGYKDLAWRMSKEKVNYFTGSHFSIGCYMTHDNMYKSYGILKSNNEVLHNYFHKILPEKEDLSYECTLDDELKPPAYRKSVEEMRRNQRLKYFTRRNIAKTAFMFSRQKPISYPIAPPKS</sequence>
<dbReference type="Gene3D" id="3.30.70.60">
    <property type="match status" value="1"/>
</dbReference>
<reference evidence="5" key="1">
    <citation type="submission" date="2022-11" db="UniProtKB">
        <authorList>
            <consortium name="WormBaseParasite"/>
        </authorList>
    </citation>
    <scope>IDENTIFICATION</scope>
</reference>
<protein>
    <recommendedName>
        <fullName evidence="2">Small ribosomal subunit protein bS6m</fullName>
    </recommendedName>
    <alternativeName>
        <fullName evidence="3">28S ribosomal protein S6, mitochondrial</fullName>
    </alternativeName>
</protein>
<dbReference type="AlphaFoldDB" id="A0A915IE37"/>
<evidence type="ECO:0000313" key="5">
    <source>
        <dbReference type="WBParaSite" id="nRc.2.0.1.t12454-RA"/>
    </source>
</evidence>
<keyword evidence="4" id="KW-1185">Reference proteome</keyword>
<dbReference type="InterPro" id="IPR035980">
    <property type="entry name" value="Ribosomal_bS6_sf"/>
</dbReference>
<dbReference type="InterPro" id="IPR014717">
    <property type="entry name" value="Transl_elong_EF1B/ribsomal_bS6"/>
</dbReference>
<dbReference type="InterPro" id="IPR000529">
    <property type="entry name" value="Ribosomal_bS6"/>
</dbReference>
<evidence type="ECO:0000256" key="2">
    <source>
        <dbReference type="ARBA" id="ARBA00035170"/>
    </source>
</evidence>
<evidence type="ECO:0000256" key="3">
    <source>
        <dbReference type="ARBA" id="ARBA00035365"/>
    </source>
</evidence>
<comment type="similarity">
    <text evidence="1">Belongs to the bacterial ribosomal protein bS6 family.</text>
</comment>
<dbReference type="Proteomes" id="UP000887565">
    <property type="component" value="Unplaced"/>
</dbReference>
<dbReference type="CDD" id="cd15465">
    <property type="entry name" value="bS6_mito"/>
    <property type="match status" value="1"/>
</dbReference>
<organism evidence="4 5">
    <name type="scientific">Romanomermis culicivorax</name>
    <name type="common">Nematode worm</name>
    <dbReference type="NCBI Taxonomy" id="13658"/>
    <lineage>
        <taxon>Eukaryota</taxon>
        <taxon>Metazoa</taxon>
        <taxon>Ecdysozoa</taxon>
        <taxon>Nematoda</taxon>
        <taxon>Enoplea</taxon>
        <taxon>Dorylaimia</taxon>
        <taxon>Mermithida</taxon>
        <taxon>Mermithoidea</taxon>
        <taxon>Mermithidae</taxon>
        <taxon>Romanomermis</taxon>
    </lineage>
</organism>
<evidence type="ECO:0000256" key="1">
    <source>
        <dbReference type="ARBA" id="ARBA00009512"/>
    </source>
</evidence>
<dbReference type="Pfam" id="PF01250">
    <property type="entry name" value="Ribosomal_S6"/>
    <property type="match status" value="1"/>
</dbReference>
<dbReference type="SUPFAM" id="SSF54995">
    <property type="entry name" value="Ribosomal protein S6"/>
    <property type="match status" value="1"/>
</dbReference>
<dbReference type="GO" id="GO:0019843">
    <property type="term" value="F:rRNA binding"/>
    <property type="evidence" value="ECO:0007669"/>
    <property type="project" value="InterPro"/>
</dbReference>
<dbReference type="GO" id="GO:0003735">
    <property type="term" value="F:structural constituent of ribosome"/>
    <property type="evidence" value="ECO:0007669"/>
    <property type="project" value="InterPro"/>
</dbReference>
<name>A0A915IE37_ROMCU</name>
<accession>A0A915IE37</accession>
<dbReference type="GO" id="GO:0006412">
    <property type="term" value="P:translation"/>
    <property type="evidence" value="ECO:0007669"/>
    <property type="project" value="InterPro"/>
</dbReference>
<evidence type="ECO:0000313" key="4">
    <source>
        <dbReference type="Proteomes" id="UP000887565"/>
    </source>
</evidence>